<dbReference type="InterPro" id="IPR006102">
    <property type="entry name" value="Ig-like_GH2"/>
</dbReference>
<dbReference type="Pfam" id="PF00703">
    <property type="entry name" value="Glyco_hydro_2"/>
    <property type="match status" value="1"/>
</dbReference>
<evidence type="ECO:0000256" key="4">
    <source>
        <dbReference type="SAM" id="Phobius"/>
    </source>
</evidence>
<dbReference type="SUPFAM" id="SSF51445">
    <property type="entry name" value="(Trans)glycosidases"/>
    <property type="match status" value="1"/>
</dbReference>
<dbReference type="InterPro" id="IPR008979">
    <property type="entry name" value="Galactose-bd-like_sf"/>
</dbReference>
<feature type="domain" description="Glycoside hydrolase family 2 immunoglobulin-like beta-sandwich" evidence="5">
    <location>
        <begin position="186"/>
        <end position="288"/>
    </location>
</feature>
<protein>
    <recommendedName>
        <fullName evidence="10">Beta-galactosidase</fullName>
    </recommendedName>
</protein>
<dbReference type="GO" id="GO:0005975">
    <property type="term" value="P:carbohydrate metabolic process"/>
    <property type="evidence" value="ECO:0007669"/>
    <property type="project" value="InterPro"/>
</dbReference>
<dbReference type="GO" id="GO:0004553">
    <property type="term" value="F:hydrolase activity, hydrolyzing O-glycosyl compounds"/>
    <property type="evidence" value="ECO:0007669"/>
    <property type="project" value="InterPro"/>
</dbReference>
<dbReference type="AlphaFoldDB" id="A0A1U7N2D9"/>
<dbReference type="InterPro" id="IPR036156">
    <property type="entry name" value="Beta-gal/glucu_dom_sf"/>
</dbReference>
<dbReference type="Pfam" id="PF02837">
    <property type="entry name" value="Glyco_hydro_2_N"/>
    <property type="match status" value="1"/>
</dbReference>
<keyword evidence="9" id="KW-1185">Reference proteome</keyword>
<dbReference type="Gene3D" id="2.60.40.10">
    <property type="entry name" value="Immunoglobulins"/>
    <property type="match status" value="2"/>
</dbReference>
<sequence length="763" mass="87815">MNYRLFFYYLVFLLFPINTLCAQERLHIPFNNGWNFQGRTVSGVVIDEMVTIPHSWNRTDAQEGIPYFRGEGTYTKMFIAEESWVGKRIFIHFEGVNIIAKVQLNDREIGTHKGGYAAFSYEITDQLLLGQENELVVTVSNAVNSEVIPLVGDFNNYGGIYRPIQLIIADEICITPLDYASPGIYIRQRNVSKGSAEVNVLTKISNGSDSNHEIGYQTVILNAKGEVVSKQLTKHTVALGTTDLTHDYNIENPRLWNGKKDPYLYKVKVNILKNGVVVDSKTEPLGFRYFSVDANKGFFLNGEPIDLRGVSRHQDRKDKASAISNEDHREDMDLMLEMGINTLRLAHYQHAEIVYDMADEAGLVVWAELPWVGIPSGFLSQSNGFENTKAFKTNAKQQLYELIRQNFNHPSILMWSIFNEIQNPEDARPTDFINELNALVKAEDPDRLSVGASMLSPQENENIHNITDIIAWNKYFGWYYKEPKDMGLFLDQLHNDFPNYKVGISEYGAGGSIYQHADKLERPNPMGSPHPEEWQSFYHEENLKIFDERPYVWGTYIWNMFDFGSHFRKEGDHYGINDKGMVTYDRKTKKDVFFFYKANWSEEPVLHITSSRYIFRKEMNTKVKAYTNLSDISLKVNGKEFEVKNPKKGIVSWEDITLQIGNNEIIVSGSKDGKIYYDSCVWVFEEQYSGMNLFIKIFDFMKVAYKVAFAMLIAAFLLWFLVLRRIIKAKWKRIALWGVVVLLTLLSILVAFSKYYMSNMMGG</sequence>
<keyword evidence="4" id="KW-1133">Transmembrane helix</keyword>
<dbReference type="InterPro" id="IPR006101">
    <property type="entry name" value="Glyco_hydro_2"/>
</dbReference>
<feature type="domain" description="Glycoside hydrolase family 2 catalytic" evidence="6">
    <location>
        <begin position="295"/>
        <end position="595"/>
    </location>
</feature>
<dbReference type="Pfam" id="PF02836">
    <property type="entry name" value="Glyco_hydro_2_C"/>
    <property type="match status" value="1"/>
</dbReference>
<evidence type="ECO:0008006" key="10">
    <source>
        <dbReference type="Google" id="ProtNLM"/>
    </source>
</evidence>
<feature type="transmembrane region" description="Helical" evidence="4">
    <location>
        <begin position="703"/>
        <end position="722"/>
    </location>
</feature>
<organism evidence="8 9">
    <name type="scientific">Moorena bouillonii PNG</name>
    <dbReference type="NCBI Taxonomy" id="568701"/>
    <lineage>
        <taxon>Bacteria</taxon>
        <taxon>Bacillati</taxon>
        <taxon>Cyanobacteriota</taxon>
        <taxon>Cyanophyceae</taxon>
        <taxon>Coleofasciculales</taxon>
        <taxon>Coleofasciculaceae</taxon>
        <taxon>Moorena</taxon>
    </lineage>
</organism>
<dbReference type="SUPFAM" id="SSF49303">
    <property type="entry name" value="beta-Galactosidase/glucuronidase domain"/>
    <property type="match status" value="1"/>
</dbReference>
<evidence type="ECO:0000313" key="9">
    <source>
        <dbReference type="Proteomes" id="UP000186657"/>
    </source>
</evidence>
<dbReference type="InterPro" id="IPR006104">
    <property type="entry name" value="Glyco_hydro_2_N"/>
</dbReference>
<feature type="domain" description="Glycosyl hydrolases family 2 sugar binding" evidence="7">
    <location>
        <begin position="63"/>
        <end position="167"/>
    </location>
</feature>
<dbReference type="Gene3D" id="3.20.20.80">
    <property type="entry name" value="Glycosidases"/>
    <property type="match status" value="1"/>
</dbReference>
<dbReference type="Proteomes" id="UP000186657">
    <property type="component" value="Unassembled WGS sequence"/>
</dbReference>
<dbReference type="PANTHER" id="PTHR42732:SF1">
    <property type="entry name" value="BETA-MANNOSIDASE"/>
    <property type="match status" value="1"/>
</dbReference>
<evidence type="ECO:0000259" key="6">
    <source>
        <dbReference type="Pfam" id="PF02836"/>
    </source>
</evidence>
<keyword evidence="3" id="KW-0326">Glycosidase</keyword>
<evidence type="ECO:0000256" key="1">
    <source>
        <dbReference type="ARBA" id="ARBA00007401"/>
    </source>
</evidence>
<evidence type="ECO:0000313" key="8">
    <source>
        <dbReference type="EMBL" id="OLT60125.1"/>
    </source>
</evidence>
<dbReference type="InterPro" id="IPR006103">
    <property type="entry name" value="Glyco_hydro_2_cat"/>
</dbReference>
<dbReference type="EMBL" id="MKZS01000001">
    <property type="protein sequence ID" value="OLT60125.1"/>
    <property type="molecule type" value="Genomic_DNA"/>
</dbReference>
<accession>A0A1U7N2D9</accession>
<dbReference type="Gene3D" id="2.60.120.260">
    <property type="entry name" value="Galactose-binding domain-like"/>
    <property type="match status" value="1"/>
</dbReference>
<feature type="transmembrane region" description="Helical" evidence="4">
    <location>
        <begin position="734"/>
        <end position="757"/>
    </location>
</feature>
<evidence type="ECO:0000256" key="3">
    <source>
        <dbReference type="ARBA" id="ARBA00023295"/>
    </source>
</evidence>
<keyword evidence="4" id="KW-0472">Membrane</keyword>
<dbReference type="PANTHER" id="PTHR42732">
    <property type="entry name" value="BETA-GALACTOSIDASE"/>
    <property type="match status" value="1"/>
</dbReference>
<comment type="similarity">
    <text evidence="1">Belongs to the glycosyl hydrolase 2 family.</text>
</comment>
<comment type="caution">
    <text evidence="8">The sequence shown here is derived from an EMBL/GenBank/DDBJ whole genome shotgun (WGS) entry which is preliminary data.</text>
</comment>
<gene>
    <name evidence="8" type="ORF">BJP37_14930</name>
</gene>
<evidence type="ECO:0000256" key="2">
    <source>
        <dbReference type="ARBA" id="ARBA00022801"/>
    </source>
</evidence>
<dbReference type="InterPro" id="IPR013783">
    <property type="entry name" value="Ig-like_fold"/>
</dbReference>
<evidence type="ECO:0000259" key="7">
    <source>
        <dbReference type="Pfam" id="PF02837"/>
    </source>
</evidence>
<reference evidence="8 9" key="1">
    <citation type="submission" date="2016-10" db="EMBL/GenBank/DDBJ databases">
        <title>Comparative genomics uncovers the prolific and rare metabolic potential of the cyanobacterial genus Moorea.</title>
        <authorList>
            <person name="Leao T."/>
            <person name="Castelao G."/>
            <person name="Korobeynikov A."/>
            <person name="Monroe E.A."/>
            <person name="Podell S."/>
            <person name="Glukhov E."/>
            <person name="Allen E."/>
            <person name="Gerwick W.H."/>
            <person name="Gerwick L."/>
        </authorList>
    </citation>
    <scope>NUCLEOTIDE SEQUENCE [LARGE SCALE GENOMIC DNA]</scope>
    <source>
        <strain evidence="8 9">PNG5-198</strain>
    </source>
</reference>
<name>A0A1U7N2D9_9CYAN</name>
<keyword evidence="2" id="KW-0378">Hydrolase</keyword>
<proteinExistence type="inferred from homology"/>
<dbReference type="PRINTS" id="PR00132">
    <property type="entry name" value="GLHYDRLASE2"/>
</dbReference>
<dbReference type="SUPFAM" id="SSF49785">
    <property type="entry name" value="Galactose-binding domain-like"/>
    <property type="match status" value="1"/>
</dbReference>
<keyword evidence="4" id="KW-0812">Transmembrane</keyword>
<evidence type="ECO:0000259" key="5">
    <source>
        <dbReference type="Pfam" id="PF00703"/>
    </source>
</evidence>
<dbReference type="InterPro" id="IPR017853">
    <property type="entry name" value="GH"/>
</dbReference>
<dbReference type="InterPro" id="IPR051913">
    <property type="entry name" value="GH2_Domain-Containing"/>
</dbReference>